<dbReference type="SUPFAM" id="SSF53474">
    <property type="entry name" value="alpha/beta-Hydrolases"/>
    <property type="match status" value="1"/>
</dbReference>
<name>A0A5B9VZX8_9BACT</name>
<dbReference type="Proteomes" id="UP000324233">
    <property type="component" value="Chromosome"/>
</dbReference>
<gene>
    <name evidence="2" type="ORF">OJF2_20390</name>
</gene>
<dbReference type="InterPro" id="IPR038765">
    <property type="entry name" value="Papain-like_cys_pep_sf"/>
</dbReference>
<accession>A0A5B9VZX8</accession>
<sequence>MLAPLFVSLSLLATVDGAEARPWWGPDVAASLARCPERRADWERMLADVPPERRPGAAYLMRDLPLSDLKELPAAELSRNLDLAYRARDSVAWGGRIPEEIFLDAVLPFASVTERRQPIRAEWLAEYLPAVKACRSPGEAAQVLNRRLFGDTKVRYNTRRIRPDQSSRESIAQGMATCTGLSIMLVEACRAVGVPARLAGIASWPGRGGNHTWVEVWDGGWHFVGAAEPDDKGLDHAWFADEAGGAIRDKPQNAIFAVTYRRTGDYFPMAWEPAARVNAENVTERYRRPAAIASPKPAGKASVAIDVVKGGHRVAAEVEMIDEQTARSVCTGTSLGAEVDINRRLSAEVPTGRDVVITARHGGLGTFAIATVGEDQVLALHLDREPTPPSREKLAGLLSDRFGTDGARREHAERLLTMIPFHDSQRAAAWDAYRSSPIHAELKREFEARRVTTPHRTSPYLWRHVGRKPDKGWALVIAMHGGGGAPKEVNDSQWKGMFERYYKEHPEAGGYVYLALRAPNDEWNGFYDDLIVPIVERLILQFVLFGEVDPDRVSILGASHGGYGAFVIGPKAPDRFSAIHASASAPTDGETMGENLRDTRFTFMVGSKDTAHGRADRCQAFARQREIWKEKWGGYEGGFEWKPDVGHSVPDRDKVAELLRAPARDAWPDRVVWVQSDDVIKRFYWLDSPEPADGTRIEAVVKHNAIEITSSRATPLFVWLDAPLVDLNKAVSVRLNGVAPRVLSPSPELETFCRGIEQRGDPHLAAPVRIEIKP</sequence>
<dbReference type="SUPFAM" id="SSF54001">
    <property type="entry name" value="Cysteine proteinases"/>
    <property type="match status" value="1"/>
</dbReference>
<protein>
    <submittedName>
        <fullName evidence="2">Transglutaminase-like superfamily protein</fullName>
    </submittedName>
</protein>
<feature type="domain" description="Transglutaminase-like" evidence="1">
    <location>
        <begin position="170"/>
        <end position="228"/>
    </location>
</feature>
<evidence type="ECO:0000259" key="1">
    <source>
        <dbReference type="SMART" id="SM00460"/>
    </source>
</evidence>
<dbReference type="PANTHER" id="PTHR35532:SF5">
    <property type="entry name" value="CARBOHYDRATE-BINDING DOMAIN-CONTAINING PROTEIN"/>
    <property type="match status" value="1"/>
</dbReference>
<organism evidence="2 3">
    <name type="scientific">Aquisphaera giovannonii</name>
    <dbReference type="NCBI Taxonomy" id="406548"/>
    <lineage>
        <taxon>Bacteria</taxon>
        <taxon>Pseudomonadati</taxon>
        <taxon>Planctomycetota</taxon>
        <taxon>Planctomycetia</taxon>
        <taxon>Isosphaerales</taxon>
        <taxon>Isosphaeraceae</taxon>
        <taxon>Aquisphaera</taxon>
    </lineage>
</organism>
<dbReference type="AlphaFoldDB" id="A0A5B9VZX8"/>
<dbReference type="OrthoDB" id="9764953at2"/>
<reference evidence="2 3" key="1">
    <citation type="submission" date="2019-08" db="EMBL/GenBank/DDBJ databases">
        <title>Deep-cultivation of Planctomycetes and their phenomic and genomic characterization uncovers novel biology.</title>
        <authorList>
            <person name="Wiegand S."/>
            <person name="Jogler M."/>
            <person name="Boedeker C."/>
            <person name="Pinto D."/>
            <person name="Vollmers J."/>
            <person name="Rivas-Marin E."/>
            <person name="Kohn T."/>
            <person name="Peeters S.H."/>
            <person name="Heuer A."/>
            <person name="Rast P."/>
            <person name="Oberbeckmann S."/>
            <person name="Bunk B."/>
            <person name="Jeske O."/>
            <person name="Meyerdierks A."/>
            <person name="Storesund J.E."/>
            <person name="Kallscheuer N."/>
            <person name="Luecker S."/>
            <person name="Lage O.M."/>
            <person name="Pohl T."/>
            <person name="Merkel B.J."/>
            <person name="Hornburger P."/>
            <person name="Mueller R.-W."/>
            <person name="Bruemmer F."/>
            <person name="Labrenz M."/>
            <person name="Spormann A.M."/>
            <person name="Op den Camp H."/>
            <person name="Overmann J."/>
            <person name="Amann R."/>
            <person name="Jetten M.S.M."/>
            <person name="Mascher T."/>
            <person name="Medema M.H."/>
            <person name="Devos D.P."/>
            <person name="Kaster A.-K."/>
            <person name="Ovreas L."/>
            <person name="Rohde M."/>
            <person name="Galperin M.Y."/>
            <person name="Jogler C."/>
        </authorList>
    </citation>
    <scope>NUCLEOTIDE SEQUENCE [LARGE SCALE GENOMIC DNA]</scope>
    <source>
        <strain evidence="2 3">OJF2</strain>
    </source>
</reference>
<dbReference type="Gene3D" id="3.40.50.1820">
    <property type="entry name" value="alpha/beta hydrolase"/>
    <property type="match status" value="1"/>
</dbReference>
<evidence type="ECO:0000313" key="2">
    <source>
        <dbReference type="EMBL" id="QEH33537.1"/>
    </source>
</evidence>
<keyword evidence="3" id="KW-1185">Reference proteome</keyword>
<dbReference type="InterPro" id="IPR002931">
    <property type="entry name" value="Transglutaminase-like"/>
</dbReference>
<dbReference type="Gene3D" id="3.10.620.30">
    <property type="match status" value="1"/>
</dbReference>
<dbReference type="PANTHER" id="PTHR35532">
    <property type="entry name" value="SIMILAR TO POLYHYDROXYALKANOATE DEPOLYMERASE"/>
    <property type="match status" value="1"/>
</dbReference>
<dbReference type="Pfam" id="PF01841">
    <property type="entry name" value="Transglut_core"/>
    <property type="match status" value="1"/>
</dbReference>
<evidence type="ECO:0000313" key="3">
    <source>
        <dbReference type="Proteomes" id="UP000324233"/>
    </source>
</evidence>
<dbReference type="RefSeq" id="WP_148593480.1">
    <property type="nucleotide sequence ID" value="NZ_CP042997.1"/>
</dbReference>
<dbReference type="EMBL" id="CP042997">
    <property type="protein sequence ID" value="QEH33537.1"/>
    <property type="molecule type" value="Genomic_DNA"/>
</dbReference>
<proteinExistence type="predicted"/>
<dbReference type="KEGG" id="agv:OJF2_20390"/>
<dbReference type="SMART" id="SM00460">
    <property type="entry name" value="TGc"/>
    <property type="match status" value="1"/>
</dbReference>
<dbReference type="InterPro" id="IPR029058">
    <property type="entry name" value="AB_hydrolase_fold"/>
</dbReference>